<feature type="non-terminal residue" evidence="3">
    <location>
        <position position="1"/>
    </location>
</feature>
<keyword evidence="1" id="KW-1133">Transmembrane helix</keyword>
<name>A0A813LJ34_POLGL</name>
<protein>
    <submittedName>
        <fullName evidence="3">Uncharacterized protein</fullName>
    </submittedName>
</protein>
<dbReference type="AlphaFoldDB" id="A0A813LJ34"/>
<keyword evidence="1" id="KW-0472">Membrane</keyword>
<evidence type="ECO:0000313" key="3">
    <source>
        <dbReference type="EMBL" id="CAE8730136.1"/>
    </source>
</evidence>
<keyword evidence="2" id="KW-0732">Signal</keyword>
<feature type="transmembrane region" description="Helical" evidence="1">
    <location>
        <begin position="103"/>
        <end position="124"/>
    </location>
</feature>
<sequence>MALRRSLALLLLLGPLVVKTTTVVSNDPKDQQVVSDADKKAAEFCGKVKEVDRGEGRKWLEDGAGGENPVLSILKSANNTAELGEKAADEFGVTFFITKGLPVIMSIIMILIWSICCWTACPFCKCVRCGARERPSSRCCK</sequence>
<keyword evidence="1" id="KW-0812">Transmembrane</keyword>
<feature type="signal peptide" evidence="2">
    <location>
        <begin position="1"/>
        <end position="22"/>
    </location>
</feature>
<reference evidence="3" key="1">
    <citation type="submission" date="2021-02" db="EMBL/GenBank/DDBJ databases">
        <authorList>
            <person name="Dougan E. K."/>
            <person name="Rhodes N."/>
            <person name="Thang M."/>
            <person name="Chan C."/>
        </authorList>
    </citation>
    <scope>NUCLEOTIDE SEQUENCE</scope>
</reference>
<evidence type="ECO:0000256" key="1">
    <source>
        <dbReference type="SAM" id="Phobius"/>
    </source>
</evidence>
<feature type="chain" id="PRO_5032689764" evidence="2">
    <location>
        <begin position="23"/>
        <end position="141"/>
    </location>
</feature>
<evidence type="ECO:0000313" key="4">
    <source>
        <dbReference type="Proteomes" id="UP000626109"/>
    </source>
</evidence>
<gene>
    <name evidence="3" type="ORF">PGLA2088_LOCUS45638</name>
</gene>
<organism evidence="3 4">
    <name type="scientific">Polarella glacialis</name>
    <name type="common">Dinoflagellate</name>
    <dbReference type="NCBI Taxonomy" id="89957"/>
    <lineage>
        <taxon>Eukaryota</taxon>
        <taxon>Sar</taxon>
        <taxon>Alveolata</taxon>
        <taxon>Dinophyceae</taxon>
        <taxon>Suessiales</taxon>
        <taxon>Suessiaceae</taxon>
        <taxon>Polarella</taxon>
    </lineage>
</organism>
<dbReference type="EMBL" id="CAJNNW010035803">
    <property type="protein sequence ID" value="CAE8730136.1"/>
    <property type="molecule type" value="Genomic_DNA"/>
</dbReference>
<accession>A0A813LJ34</accession>
<comment type="caution">
    <text evidence="3">The sequence shown here is derived from an EMBL/GenBank/DDBJ whole genome shotgun (WGS) entry which is preliminary data.</text>
</comment>
<proteinExistence type="predicted"/>
<evidence type="ECO:0000256" key="2">
    <source>
        <dbReference type="SAM" id="SignalP"/>
    </source>
</evidence>
<dbReference type="Proteomes" id="UP000626109">
    <property type="component" value="Unassembled WGS sequence"/>
</dbReference>